<feature type="transmembrane region" description="Helical" evidence="1">
    <location>
        <begin position="369"/>
        <end position="391"/>
    </location>
</feature>
<dbReference type="PROSITE" id="PS51257">
    <property type="entry name" value="PROKAR_LIPOPROTEIN"/>
    <property type="match status" value="1"/>
</dbReference>
<evidence type="ECO:0000313" key="4">
    <source>
        <dbReference type="EMBL" id="UZG51989.1"/>
    </source>
</evidence>
<dbReference type="InterPro" id="IPR016047">
    <property type="entry name" value="M23ase_b-sheet_dom"/>
</dbReference>
<keyword evidence="1" id="KW-1133">Transmembrane helix</keyword>
<evidence type="ECO:0000313" key="5">
    <source>
        <dbReference type="Proteomes" id="UP001164244"/>
    </source>
</evidence>
<dbReference type="Proteomes" id="UP001164244">
    <property type="component" value="Plasmid pVr3468"/>
</dbReference>
<evidence type="ECO:0000259" key="3">
    <source>
        <dbReference type="Pfam" id="PF01551"/>
    </source>
</evidence>
<dbReference type="RefSeq" id="WP_265139151.1">
    <property type="nucleotide sequence ID" value="NZ_CP110419.1"/>
</dbReference>
<feature type="transmembrane region" description="Helical" evidence="1">
    <location>
        <begin position="311"/>
        <end position="334"/>
    </location>
</feature>
<gene>
    <name evidence="4" type="ORF">OKW85_10220</name>
</gene>
<proteinExistence type="predicted"/>
<keyword evidence="2" id="KW-0732">Signal</keyword>
<dbReference type="AlphaFoldDB" id="A0AA47AG46"/>
<keyword evidence="4" id="KW-0614">Plasmid</keyword>
<dbReference type="SUPFAM" id="SSF51261">
    <property type="entry name" value="Duplicated hybrid motif"/>
    <property type="match status" value="1"/>
</dbReference>
<organism evidence="4 5">
    <name type="scientific">Veillonella rogosae</name>
    <dbReference type="NCBI Taxonomy" id="423477"/>
    <lineage>
        <taxon>Bacteria</taxon>
        <taxon>Bacillati</taxon>
        <taxon>Bacillota</taxon>
        <taxon>Negativicutes</taxon>
        <taxon>Veillonellales</taxon>
        <taxon>Veillonellaceae</taxon>
        <taxon>Veillonella</taxon>
    </lineage>
</organism>
<name>A0AA47AG46_9FIRM</name>
<feature type="signal peptide" evidence="2">
    <location>
        <begin position="1"/>
        <end position="24"/>
    </location>
</feature>
<dbReference type="PANTHER" id="PTHR21666:SF270">
    <property type="entry name" value="MUREIN HYDROLASE ACTIVATOR ENVC"/>
    <property type="match status" value="1"/>
</dbReference>
<protein>
    <submittedName>
        <fullName evidence="4">M23 family metallopeptidase</fullName>
    </submittedName>
</protein>
<sequence length="464" mass="51481">MKQLHKILSILILIVSCCTSIAYADSIPHSGNGWFGGPVTSQYGPRIHPVTGNVYSFHYGIDLGIPAGVKAPAAADGTVTFAGWSDGYGNYVVVEMADGTSFAYGHLDDIWVNVGDIVKKGDIVGLVGNTGVSTGPHMHIEHIVNGERVDPYDFYIKAGWTLDGAVPYEMGQKKGSFRDKVIDFQAYFNMTFEAANIFANILIAVTKAINLVQKYALSLLLALIMLDIIIRYTYALFTKNKQGFIQSFTTRLIHYSLITILILSWSTIAELIKNFSFNVADTTYTGIYNNEYLIADPSILFLQVGHLYQEYINQSTIGIITMASSSVQSVLLSLPIVSDIFYYYYALIMGIFTLTILFAAYIVCYISWNFVYFYLTTLFCLVGLPFSAFKITKKQPAMMYKSLGLQALHLAVIAVTFNMMYTYMTTLSQNEVSIGSLLYCMVHMGCLAVFFPIITNKLNSAFSG</sequence>
<dbReference type="KEGG" id="vrg:OKW85_10220"/>
<keyword evidence="1" id="KW-0472">Membrane</keyword>
<keyword evidence="1" id="KW-0812">Transmembrane</keyword>
<geneLocation type="plasmid" evidence="4 5">
    <name>pVr3468</name>
</geneLocation>
<evidence type="ECO:0000256" key="2">
    <source>
        <dbReference type="SAM" id="SignalP"/>
    </source>
</evidence>
<feature type="transmembrane region" description="Helical" evidence="1">
    <location>
        <begin position="436"/>
        <end position="454"/>
    </location>
</feature>
<reference evidence="4" key="1">
    <citation type="submission" date="2022-11" db="EMBL/GenBank/DDBJ databases">
        <title>Complete genome sequence of Veillonella rogosae KCOM 3468 isolated from human Subgingival dental plaque of Chronic peridontitis Lesion.</title>
        <authorList>
            <person name="Park S.-N."/>
            <person name="Lim Y.K."/>
            <person name="Kook J.-K."/>
        </authorList>
    </citation>
    <scope>NUCLEOTIDE SEQUENCE</scope>
    <source>
        <strain evidence="4">KCOM 3468</strain>
        <plasmid evidence="4">pVr3468</plasmid>
    </source>
</reference>
<dbReference type="GO" id="GO:0004222">
    <property type="term" value="F:metalloendopeptidase activity"/>
    <property type="evidence" value="ECO:0007669"/>
    <property type="project" value="TreeGrafter"/>
</dbReference>
<feature type="transmembrane region" description="Helical" evidence="1">
    <location>
        <begin position="403"/>
        <end position="424"/>
    </location>
</feature>
<feature type="transmembrane region" description="Helical" evidence="1">
    <location>
        <begin position="341"/>
        <end position="363"/>
    </location>
</feature>
<dbReference type="Gene3D" id="2.70.70.10">
    <property type="entry name" value="Glucose Permease (Domain IIA)"/>
    <property type="match status" value="1"/>
</dbReference>
<dbReference type="Pfam" id="PF01551">
    <property type="entry name" value="Peptidase_M23"/>
    <property type="match status" value="1"/>
</dbReference>
<feature type="domain" description="M23ase beta-sheet core" evidence="3">
    <location>
        <begin position="57"/>
        <end position="151"/>
    </location>
</feature>
<dbReference type="CDD" id="cd12797">
    <property type="entry name" value="M23_peptidase"/>
    <property type="match status" value="1"/>
</dbReference>
<dbReference type="PANTHER" id="PTHR21666">
    <property type="entry name" value="PEPTIDASE-RELATED"/>
    <property type="match status" value="1"/>
</dbReference>
<dbReference type="EMBL" id="CP110419">
    <property type="protein sequence ID" value="UZG51989.1"/>
    <property type="molecule type" value="Genomic_DNA"/>
</dbReference>
<evidence type="ECO:0000256" key="1">
    <source>
        <dbReference type="SAM" id="Phobius"/>
    </source>
</evidence>
<dbReference type="InterPro" id="IPR011055">
    <property type="entry name" value="Dup_hybrid_motif"/>
</dbReference>
<feature type="chain" id="PRO_5041310598" evidence="2">
    <location>
        <begin position="25"/>
        <end position="464"/>
    </location>
</feature>
<feature type="transmembrane region" description="Helical" evidence="1">
    <location>
        <begin position="252"/>
        <end position="272"/>
    </location>
</feature>
<accession>A0AA47AG46</accession>
<dbReference type="InterPro" id="IPR050570">
    <property type="entry name" value="Cell_wall_metabolism_enzyme"/>
</dbReference>
<feature type="transmembrane region" description="Helical" evidence="1">
    <location>
        <begin position="215"/>
        <end position="232"/>
    </location>
</feature>